<evidence type="ECO:0000256" key="11">
    <source>
        <dbReference type="SAM" id="MobiDB-lite"/>
    </source>
</evidence>
<dbReference type="SUPFAM" id="SSF56176">
    <property type="entry name" value="FAD-binding/transporter-associated domain-like"/>
    <property type="match status" value="1"/>
</dbReference>
<evidence type="ECO:0000256" key="4">
    <source>
        <dbReference type="ARBA" id="ARBA00022723"/>
    </source>
</evidence>
<dbReference type="EMBL" id="JACBZX010000001">
    <property type="protein sequence ID" value="NYG37762.1"/>
    <property type="molecule type" value="Genomic_DNA"/>
</dbReference>
<comment type="cofactor">
    <cofactor evidence="1">
        <name>FAD</name>
        <dbReference type="ChEBI" id="CHEBI:57692"/>
    </cofactor>
</comment>
<dbReference type="Pfam" id="PF02913">
    <property type="entry name" value="FAD-oxidase_C"/>
    <property type="match status" value="2"/>
</dbReference>
<keyword evidence="6" id="KW-0809">Transit peptide</keyword>
<sequence>MPPLPETDAGLADALRGALDQVGLRATDRLAAAHDASHYLLTPSAVVTPGDVEEVAALLRAAHRHGFSVTFRSGGTSLSGQSVTDGVLADTRQGFRDVEVLDDGARVRCGPGAVLRSVNARLRRHGTALGPDPASEIACTIGGVVANNSSGMACGTSANTYRTLESAVLVLPSGTVVDTGAPDADEVLRRAEPALHAGLARLRDEIRADPAATERIAALYAIKNTMGYGVNAFVDHDAPVRILEHLVIGSEGTLAFVAEATFRTVPVRPHAATALLVFDDLASATGALPEIVAAGPATVELLDARSLLVAQRDPACPEEIAGLDVAAHCALLVELQEADDGALQARLAETDGLWAGLPLVHAATFTSDPTRRAALWHARKGLFTTVAGNRRSGTTALLEDIAVPVPELGPTCTELTALFDRYGYADAVIFGHAKDGNIHFMITEDFGDEDDPGDGRLSVEGGDRAAPMTAPGTAPAAAPGTAPMTAPVPPGLEHLRRYADFTEEMAELVLRRGGTLKAEHGTGRIMAPFVRRQVGDNLYRVMQQVKALVDPGGVLGPGVLITDDPHAHLRHLKTAPPVEDEVDRCVECGYCEPVCPSRDLTLTPRERIVLRRELTRAEADGDDALAAALRAEYAYDGVQTCAVDGMCQTSCPVLINTGDLVRRLRAEETGGAESRAWRSAAQHWGLVTRAGGGALTAAAALPSVVAGGASTLARGVLGAERVPQHSADLPAGGRSRPEISDAGAEAVWFPSCTSTLFAPVDGGRGVADAVQRICAAAGVRIRTPDGIGGLCCGTPWKSKGQRAGHEAMRARVLGALREATDGGALPVLSDASSCTEGLRELLGVGDGAPDLVVVDAVAFVAERVLPTLLAQGRIARTLPSLTLHPTCSSTRLGLDAHLRTVAEAVSEEVVVPDSWGCCAFAGDRGMLHPELTDAATAQEAREVAALGSAAHASVNRTCEMGMTRATGESYRHVLELLADALV</sequence>
<dbReference type="PROSITE" id="PS51379">
    <property type="entry name" value="4FE4S_FER_2"/>
    <property type="match status" value="1"/>
</dbReference>
<dbReference type="InterPro" id="IPR004017">
    <property type="entry name" value="Cys_rich_dom"/>
</dbReference>
<evidence type="ECO:0000256" key="6">
    <source>
        <dbReference type="ARBA" id="ARBA00022946"/>
    </source>
</evidence>
<name>A0A852X329_9MICO</name>
<dbReference type="PROSITE" id="PS51387">
    <property type="entry name" value="FAD_PCMH"/>
    <property type="match status" value="1"/>
</dbReference>
<dbReference type="InterPro" id="IPR017900">
    <property type="entry name" value="4Fe4S_Fe_S_CS"/>
</dbReference>
<evidence type="ECO:0000256" key="5">
    <source>
        <dbReference type="ARBA" id="ARBA00022827"/>
    </source>
</evidence>
<dbReference type="InterPro" id="IPR006094">
    <property type="entry name" value="Oxid_FAD_bind_N"/>
</dbReference>
<evidence type="ECO:0000259" key="13">
    <source>
        <dbReference type="PROSITE" id="PS51387"/>
    </source>
</evidence>
<dbReference type="Gene3D" id="3.30.465.10">
    <property type="match status" value="1"/>
</dbReference>
<dbReference type="Pfam" id="PF02754">
    <property type="entry name" value="CCG"/>
    <property type="match status" value="2"/>
</dbReference>
<evidence type="ECO:0000256" key="10">
    <source>
        <dbReference type="ARBA" id="ARBA00038897"/>
    </source>
</evidence>
<comment type="caution">
    <text evidence="14">The sequence shown here is derived from an EMBL/GenBank/DDBJ whole genome shotgun (WGS) entry which is preliminary data.</text>
</comment>
<dbReference type="GO" id="GO:0004458">
    <property type="term" value="F:D-lactate dehydrogenase (cytochrome) activity"/>
    <property type="evidence" value="ECO:0007669"/>
    <property type="project" value="UniProtKB-EC"/>
</dbReference>
<feature type="domain" description="FAD-binding PCMH-type" evidence="13">
    <location>
        <begin position="39"/>
        <end position="267"/>
    </location>
</feature>
<dbReference type="InterPro" id="IPR009051">
    <property type="entry name" value="Helical_ferredxn"/>
</dbReference>
<dbReference type="Gene3D" id="1.10.1060.10">
    <property type="entry name" value="Alpha-helical ferredoxin"/>
    <property type="match status" value="1"/>
</dbReference>
<organism evidence="14 15">
    <name type="scientific">Janibacter alkaliphilus</name>
    <dbReference type="NCBI Taxonomy" id="1069963"/>
    <lineage>
        <taxon>Bacteria</taxon>
        <taxon>Bacillati</taxon>
        <taxon>Actinomycetota</taxon>
        <taxon>Actinomycetes</taxon>
        <taxon>Micrococcales</taxon>
        <taxon>Intrasporangiaceae</taxon>
        <taxon>Janibacter</taxon>
    </lineage>
</organism>
<dbReference type="GO" id="GO:0051536">
    <property type="term" value="F:iron-sulfur cluster binding"/>
    <property type="evidence" value="ECO:0007669"/>
    <property type="project" value="UniProtKB-KW"/>
</dbReference>
<feature type="domain" description="4Fe-4S ferredoxin-type" evidence="12">
    <location>
        <begin position="575"/>
        <end position="605"/>
    </location>
</feature>
<dbReference type="RefSeq" id="WP_343037075.1">
    <property type="nucleotide sequence ID" value="NZ_JACBZX010000001.1"/>
</dbReference>
<dbReference type="InterPro" id="IPR016169">
    <property type="entry name" value="FAD-bd_PCMH_sub2"/>
</dbReference>
<reference evidence="14 15" key="1">
    <citation type="submission" date="2020-07" db="EMBL/GenBank/DDBJ databases">
        <title>Sequencing the genomes of 1000 actinobacteria strains.</title>
        <authorList>
            <person name="Klenk H.-P."/>
        </authorList>
    </citation>
    <scope>NUCLEOTIDE SEQUENCE [LARGE SCALE GENOMIC DNA]</scope>
    <source>
        <strain evidence="14 15">DSM 24723</strain>
    </source>
</reference>
<dbReference type="AlphaFoldDB" id="A0A852X329"/>
<dbReference type="InterPro" id="IPR016164">
    <property type="entry name" value="FAD-linked_Oxase-like_C"/>
</dbReference>
<dbReference type="EC" id="1.1.2.4" evidence="10"/>
<dbReference type="GO" id="GO:0046872">
    <property type="term" value="F:metal ion binding"/>
    <property type="evidence" value="ECO:0007669"/>
    <property type="project" value="UniProtKB-KW"/>
</dbReference>
<dbReference type="PROSITE" id="PS00198">
    <property type="entry name" value="4FE4S_FER_1"/>
    <property type="match status" value="1"/>
</dbReference>
<keyword evidence="9" id="KW-0411">Iron-sulfur</keyword>
<keyword evidence="3" id="KW-0285">Flavoprotein</keyword>
<keyword evidence="7" id="KW-0560">Oxidoreductase</keyword>
<evidence type="ECO:0000313" key="14">
    <source>
        <dbReference type="EMBL" id="NYG37762.1"/>
    </source>
</evidence>
<dbReference type="PANTHER" id="PTHR11748">
    <property type="entry name" value="D-LACTATE DEHYDROGENASE"/>
    <property type="match status" value="1"/>
</dbReference>
<dbReference type="Proteomes" id="UP000592181">
    <property type="component" value="Unassembled WGS sequence"/>
</dbReference>
<dbReference type="SUPFAM" id="SSF46548">
    <property type="entry name" value="alpha-helical ferredoxin"/>
    <property type="match status" value="1"/>
</dbReference>
<keyword evidence="4" id="KW-0479">Metal-binding</keyword>
<dbReference type="Pfam" id="PF01565">
    <property type="entry name" value="FAD_binding_4"/>
    <property type="match status" value="1"/>
</dbReference>
<evidence type="ECO:0000256" key="8">
    <source>
        <dbReference type="ARBA" id="ARBA00023004"/>
    </source>
</evidence>
<keyword evidence="5" id="KW-0274">FAD</keyword>
<evidence type="ECO:0000256" key="9">
    <source>
        <dbReference type="ARBA" id="ARBA00023014"/>
    </source>
</evidence>
<evidence type="ECO:0000256" key="2">
    <source>
        <dbReference type="ARBA" id="ARBA00008000"/>
    </source>
</evidence>
<evidence type="ECO:0000259" key="12">
    <source>
        <dbReference type="PROSITE" id="PS51379"/>
    </source>
</evidence>
<dbReference type="InterPro" id="IPR036318">
    <property type="entry name" value="FAD-bd_PCMH-like_sf"/>
</dbReference>
<feature type="region of interest" description="Disordered" evidence="11">
    <location>
        <begin position="449"/>
        <end position="483"/>
    </location>
</feature>
<evidence type="ECO:0000256" key="1">
    <source>
        <dbReference type="ARBA" id="ARBA00001974"/>
    </source>
</evidence>
<keyword evidence="8" id="KW-0408">Iron</keyword>
<dbReference type="PANTHER" id="PTHR11748:SF111">
    <property type="entry name" value="D-LACTATE DEHYDROGENASE, MITOCHONDRIAL-RELATED"/>
    <property type="match status" value="1"/>
</dbReference>
<keyword evidence="15" id="KW-1185">Reference proteome</keyword>
<dbReference type="Gene3D" id="3.30.43.10">
    <property type="entry name" value="Uridine Diphospho-n-acetylenolpyruvylglucosamine Reductase, domain 2"/>
    <property type="match status" value="1"/>
</dbReference>
<dbReference type="InterPro" id="IPR004113">
    <property type="entry name" value="FAD-bd_oxidored_4_C"/>
</dbReference>
<accession>A0A852X329</accession>
<dbReference type="GO" id="GO:0008720">
    <property type="term" value="F:D-lactate dehydrogenase (NAD+) activity"/>
    <property type="evidence" value="ECO:0007669"/>
    <property type="project" value="TreeGrafter"/>
</dbReference>
<feature type="compositionally biased region" description="Low complexity" evidence="11">
    <location>
        <begin position="465"/>
        <end position="483"/>
    </location>
</feature>
<gene>
    <name evidence="14" type="ORF">BJY28_002231</name>
</gene>
<evidence type="ECO:0000256" key="7">
    <source>
        <dbReference type="ARBA" id="ARBA00023002"/>
    </source>
</evidence>
<dbReference type="Gene3D" id="3.30.70.2740">
    <property type="match status" value="1"/>
</dbReference>
<dbReference type="InterPro" id="IPR016166">
    <property type="entry name" value="FAD-bd_PCMH"/>
</dbReference>
<dbReference type="GO" id="GO:0071949">
    <property type="term" value="F:FAD binding"/>
    <property type="evidence" value="ECO:0007669"/>
    <property type="project" value="InterPro"/>
</dbReference>
<evidence type="ECO:0000256" key="3">
    <source>
        <dbReference type="ARBA" id="ARBA00022630"/>
    </source>
</evidence>
<dbReference type="SUPFAM" id="SSF55103">
    <property type="entry name" value="FAD-linked oxidases, C-terminal domain"/>
    <property type="match status" value="2"/>
</dbReference>
<dbReference type="GO" id="GO:1903457">
    <property type="term" value="P:lactate catabolic process"/>
    <property type="evidence" value="ECO:0007669"/>
    <property type="project" value="TreeGrafter"/>
</dbReference>
<proteinExistence type="inferred from homology"/>
<dbReference type="InterPro" id="IPR017896">
    <property type="entry name" value="4Fe4S_Fe-S-bd"/>
</dbReference>
<dbReference type="InterPro" id="IPR016167">
    <property type="entry name" value="FAD-bd_PCMH_sub1"/>
</dbReference>
<dbReference type="Pfam" id="PF13183">
    <property type="entry name" value="Fer4_8"/>
    <property type="match status" value="1"/>
</dbReference>
<comment type="similarity">
    <text evidence="2">Belongs to the FAD-binding oxidoreductase/transferase type 4 family.</text>
</comment>
<protein>
    <recommendedName>
        <fullName evidence="10">D-lactate dehydrogenase (cytochrome)</fullName>
        <ecNumber evidence="10">1.1.2.4</ecNumber>
    </recommendedName>
</protein>
<evidence type="ECO:0000313" key="15">
    <source>
        <dbReference type="Proteomes" id="UP000592181"/>
    </source>
</evidence>